<evidence type="ECO:0000313" key="3">
    <source>
        <dbReference type="EMBL" id="MDM8325959.1"/>
    </source>
</evidence>
<evidence type="ECO:0000259" key="2">
    <source>
        <dbReference type="PROSITE" id="PS50943"/>
    </source>
</evidence>
<dbReference type="SMART" id="SM00530">
    <property type="entry name" value="HTH_XRE"/>
    <property type="match status" value="1"/>
</dbReference>
<dbReference type="InterPro" id="IPR010982">
    <property type="entry name" value="Lambda_DNA-bd_dom_sf"/>
</dbReference>
<dbReference type="Proteomes" id="UP001169458">
    <property type="component" value="Unassembled WGS sequence"/>
</dbReference>
<dbReference type="InterPro" id="IPR001387">
    <property type="entry name" value="Cro/C1-type_HTH"/>
</dbReference>
<dbReference type="EMBL" id="JAUDEN010000024">
    <property type="protein sequence ID" value="MDM8325959.1"/>
    <property type="molecule type" value="Genomic_DNA"/>
</dbReference>
<dbReference type="Gene3D" id="1.10.260.40">
    <property type="entry name" value="lambda repressor-like DNA-binding domains"/>
    <property type="match status" value="1"/>
</dbReference>
<dbReference type="SUPFAM" id="SSF47413">
    <property type="entry name" value="lambda repressor-like DNA-binding domains"/>
    <property type="match status" value="1"/>
</dbReference>
<evidence type="ECO:0000256" key="1">
    <source>
        <dbReference type="ARBA" id="ARBA00023125"/>
    </source>
</evidence>
<comment type="caution">
    <text evidence="3">The sequence shown here is derived from an EMBL/GenBank/DDBJ whole genome shotgun (WGS) entry which is preliminary data.</text>
</comment>
<dbReference type="CDD" id="cd00093">
    <property type="entry name" value="HTH_XRE"/>
    <property type="match status" value="1"/>
</dbReference>
<reference evidence="4" key="2">
    <citation type="submission" date="2023-07" db="EMBL/GenBank/DDBJ databases">
        <title>Identification and characterization of horizontal gene transfer across gut microbiota members of farm animals based on homology search.</title>
        <authorList>
            <person name="Schwarzerova J."/>
            <person name="Nykrynova M."/>
            <person name="Jureckova K."/>
            <person name="Cejkova D."/>
            <person name="Rychlik I."/>
        </authorList>
    </citation>
    <scope>NUCLEOTIDE SEQUENCE [LARGE SCALE GENOMIC DNA]</scope>
    <source>
        <strain evidence="4">109_WCHN</strain>
    </source>
</reference>
<sequence length="153" mass="17418">MVQGLSFVSKSNGQSEIRLIHDSGETTVLLFNSTFPLQAEDCYVKAIHELFNVHSDISPYDELLGLFTWWFTKHNLEQPLLVGTFNDNERKRIGKRIREIREEKRIEARQLSAITGINPANLSRIEQGKVSTGLDILSKIANALGYKLDFVKQ</sequence>
<organism evidence="3 4">
    <name type="scientific">Bacteroides gallinaceum</name>
    <dbReference type="NCBI Taxonomy" id="1462571"/>
    <lineage>
        <taxon>Bacteria</taxon>
        <taxon>Pseudomonadati</taxon>
        <taxon>Bacteroidota</taxon>
        <taxon>Bacteroidia</taxon>
        <taxon>Bacteroidales</taxon>
        <taxon>Bacteroidaceae</taxon>
        <taxon>Bacteroides</taxon>
    </lineage>
</organism>
<gene>
    <name evidence="3" type="ORF">QUW60_12105</name>
</gene>
<name>A0ABT7VI25_9BACE</name>
<proteinExistence type="predicted"/>
<protein>
    <submittedName>
        <fullName evidence="3">Helix-turn-helix transcriptional regulator</fullName>
    </submittedName>
</protein>
<dbReference type="PROSITE" id="PS50943">
    <property type="entry name" value="HTH_CROC1"/>
    <property type="match status" value="1"/>
</dbReference>
<reference evidence="3 4" key="1">
    <citation type="submission" date="2023-06" db="EMBL/GenBank/DDBJ databases">
        <authorList>
            <person name="Zeman M."/>
            <person name="Kubasova T."/>
            <person name="Jahodarova E."/>
            <person name="Nykrynova M."/>
            <person name="Rychlik I."/>
        </authorList>
    </citation>
    <scope>NUCLEOTIDE SEQUENCE [LARGE SCALE GENOMIC DNA]</scope>
    <source>
        <strain evidence="3 4">109_WCHN</strain>
    </source>
</reference>
<keyword evidence="1" id="KW-0238">DNA-binding</keyword>
<evidence type="ECO:0000313" key="4">
    <source>
        <dbReference type="Proteomes" id="UP001169458"/>
    </source>
</evidence>
<keyword evidence="4" id="KW-1185">Reference proteome</keyword>
<dbReference type="Pfam" id="PF01381">
    <property type="entry name" value="HTH_3"/>
    <property type="match status" value="1"/>
</dbReference>
<dbReference type="InterPro" id="IPR050807">
    <property type="entry name" value="TransReg_Diox_bact_type"/>
</dbReference>
<dbReference type="RefSeq" id="WP_289560786.1">
    <property type="nucleotide sequence ID" value="NZ_JAUDEN010000024.1"/>
</dbReference>
<dbReference type="PANTHER" id="PTHR46797:SF1">
    <property type="entry name" value="METHYLPHOSPHONATE SYNTHASE"/>
    <property type="match status" value="1"/>
</dbReference>
<feature type="domain" description="HTH cro/C1-type" evidence="2">
    <location>
        <begin position="97"/>
        <end position="151"/>
    </location>
</feature>
<accession>A0ABT7VI25</accession>
<dbReference type="PANTHER" id="PTHR46797">
    <property type="entry name" value="HTH-TYPE TRANSCRIPTIONAL REGULATOR"/>
    <property type="match status" value="1"/>
</dbReference>